<organism evidence="1 2">
    <name type="scientific">Corynebacterium genitalium ATCC 33030</name>
    <dbReference type="NCBI Taxonomy" id="585529"/>
    <lineage>
        <taxon>Bacteria</taxon>
        <taxon>Bacillati</taxon>
        <taxon>Actinomycetota</taxon>
        <taxon>Actinomycetes</taxon>
        <taxon>Mycobacteriales</taxon>
        <taxon>Corynebacteriaceae</taxon>
        <taxon>Corynebacterium</taxon>
    </lineage>
</organism>
<protein>
    <submittedName>
        <fullName evidence="1">Uncharacterized protein</fullName>
    </submittedName>
</protein>
<name>D7WCQ6_9CORY</name>
<proteinExistence type="predicted"/>
<keyword evidence="2" id="KW-1185">Reference proteome</keyword>
<comment type="caution">
    <text evidence="1">The sequence shown here is derived from an EMBL/GenBank/DDBJ whole genome shotgun (WGS) entry which is preliminary data.</text>
</comment>
<evidence type="ECO:0000313" key="1">
    <source>
        <dbReference type="EMBL" id="EFK53937.1"/>
    </source>
</evidence>
<accession>D7WCQ6</accession>
<reference evidence="1" key="1">
    <citation type="submission" date="2010-06" db="EMBL/GenBank/DDBJ databases">
        <authorList>
            <person name="Muzny D."/>
            <person name="Qin X."/>
            <person name="Buhay C."/>
            <person name="Dugan-Rocha S."/>
            <person name="Ding Y."/>
            <person name="Chen G."/>
            <person name="Hawes A."/>
            <person name="Holder M."/>
            <person name="Jhangiani S."/>
            <person name="Johnson A."/>
            <person name="Khan Z."/>
            <person name="Li Z."/>
            <person name="Liu W."/>
            <person name="Liu X."/>
            <person name="Perez L."/>
            <person name="Shen H."/>
            <person name="Wang Q."/>
            <person name="Watt J."/>
            <person name="Xi L."/>
            <person name="Xin Y."/>
            <person name="Zhou J."/>
            <person name="Deng J."/>
            <person name="Jiang H."/>
            <person name="Liu Y."/>
            <person name="Qu J."/>
            <person name="Song X.-Z."/>
            <person name="Zhang L."/>
            <person name="Villasana D."/>
            <person name="Johnson A."/>
            <person name="Liu J."/>
            <person name="Liyanage D."/>
            <person name="Lorensuhewa L."/>
            <person name="Robinson T."/>
            <person name="Song A."/>
            <person name="Song B.-B."/>
            <person name="Dinh H."/>
            <person name="Thornton R."/>
            <person name="Coyle M."/>
            <person name="Francisco L."/>
            <person name="Jackson L."/>
            <person name="Javaid M."/>
            <person name="Korchina V."/>
            <person name="Kovar C."/>
            <person name="Mata R."/>
            <person name="Mathew T."/>
            <person name="Ngo R."/>
            <person name="Nguyen L."/>
            <person name="Nguyen N."/>
            <person name="Okwuonu G."/>
            <person name="Ongeri F."/>
            <person name="Pham C."/>
            <person name="Simmons D."/>
            <person name="Wilczek-Boney K."/>
            <person name="Hale W."/>
            <person name="Jakkamsetti A."/>
            <person name="Pham P."/>
            <person name="Ruth R."/>
            <person name="San Lucas F."/>
            <person name="Warren J."/>
            <person name="Zhang J."/>
            <person name="Zhao Z."/>
            <person name="Zhou C."/>
            <person name="Zhu D."/>
            <person name="Lee S."/>
            <person name="Bess C."/>
            <person name="Blankenburg K."/>
            <person name="Forbes L."/>
            <person name="Fu Q."/>
            <person name="Gubbala S."/>
            <person name="Hirani K."/>
            <person name="Jayaseelan J.C."/>
            <person name="Lara F."/>
            <person name="Munidasa M."/>
            <person name="Palculict T."/>
            <person name="Patil S."/>
            <person name="Pu L.-L."/>
            <person name="Saada N."/>
            <person name="Tang L."/>
            <person name="Weissenberger G."/>
            <person name="Zhu Y."/>
            <person name="Hemphill L."/>
            <person name="Shang Y."/>
            <person name="Youmans B."/>
            <person name="Ayvaz T."/>
            <person name="Ross M."/>
            <person name="Santibanez J."/>
            <person name="Aqrawi P."/>
            <person name="Gross S."/>
            <person name="Joshi V."/>
            <person name="Fowler G."/>
            <person name="Nazareth L."/>
            <person name="Reid J."/>
            <person name="Worley K."/>
            <person name="Petrosino J."/>
            <person name="Highlander S."/>
            <person name="Gibbs R."/>
        </authorList>
    </citation>
    <scope>NUCLEOTIDE SEQUENCE [LARGE SCALE GENOMIC DNA]</scope>
    <source>
        <strain evidence="1">ATCC 33030</strain>
    </source>
</reference>
<dbReference type="AlphaFoldDB" id="D7WCQ6"/>
<sequence>MASENIAAIRIMGWAHSGQECSRSILSDRGPALYFSGVNARTEVYSPLQNAAVWLAAWLYGHESTDALVSALTDLGGDHHYAGQPLAHLLREVRSEADLDTEGPAVRLILSGPGQPPELPAGSPAAAALGEAGAVVIRGHAGANHILIPEYGDNGTQWRWFEEHERLPEPAWLSPGEADALLSRATNEAAVLIEAAGGIRSDLPNPRLTVGTLADFYDTPGLPMRTPPRAAKLFARADAVAAVVETVVDTLGDHSFDPHLFALWRHIRTARMAGVADAVLDYQRGD</sequence>
<dbReference type="eggNOG" id="ENOG5031HZY">
    <property type="taxonomic scope" value="Bacteria"/>
</dbReference>
<dbReference type="HOGENOM" id="CLU_098573_0_0_11"/>
<evidence type="ECO:0000313" key="2">
    <source>
        <dbReference type="Proteomes" id="UP000004208"/>
    </source>
</evidence>
<dbReference type="EMBL" id="ACLJ02000003">
    <property type="protein sequence ID" value="EFK53937.1"/>
    <property type="molecule type" value="Genomic_DNA"/>
</dbReference>
<gene>
    <name evidence="1" type="ORF">HMPREF0291_11594</name>
</gene>
<dbReference type="Proteomes" id="UP000004208">
    <property type="component" value="Unassembled WGS sequence"/>
</dbReference>
<dbReference type="STRING" id="585529.HMPREF0291_11594"/>